<organism evidence="17 18">
    <name type="scientific">Wenling yellow goosefish hantavirus</name>
    <dbReference type="NCBI Taxonomy" id="2116436"/>
    <lineage>
        <taxon>Viruses</taxon>
        <taxon>Riboviria</taxon>
        <taxon>Orthornavirae</taxon>
        <taxon>Negarnaviricota</taxon>
        <taxon>Polyploviricotina</taxon>
        <taxon>Bunyaviricetes</taxon>
        <taxon>Elliovirales</taxon>
        <taxon>Hantaviridae</taxon>
        <taxon>Actantavirinae</taxon>
        <taxon>Percilovirus</taxon>
        <taxon>Percilovirus lophii</taxon>
    </lineage>
</organism>
<keyword evidence="12" id="KW-0143">Chaperone</keyword>
<dbReference type="Proteomes" id="UP000297050">
    <property type="component" value="Genome"/>
</dbReference>
<keyword evidence="11" id="KW-0946">Virion</keyword>
<evidence type="ECO:0000256" key="10">
    <source>
        <dbReference type="ARBA" id="ARBA00023054"/>
    </source>
</evidence>
<keyword evidence="6" id="KW-0255">Endonuclease</keyword>
<keyword evidence="10" id="KW-0175">Coiled coil</keyword>
<evidence type="ECO:0000256" key="12">
    <source>
        <dbReference type="ARBA" id="ARBA00023186"/>
    </source>
</evidence>
<evidence type="ECO:0000256" key="4">
    <source>
        <dbReference type="ARBA" id="ARBA00014389"/>
    </source>
</evidence>
<comment type="similarity">
    <text evidence="3">Belongs to the hantavirus nucleocapsid protein family.</text>
</comment>
<dbReference type="Pfam" id="PF00846">
    <property type="entry name" value="Hanta_nucleocap"/>
    <property type="match status" value="1"/>
</dbReference>
<dbReference type="GO" id="GO:0016787">
    <property type="term" value="F:hydrolase activity"/>
    <property type="evidence" value="ECO:0007669"/>
    <property type="project" value="UniProtKB-KW"/>
</dbReference>
<evidence type="ECO:0000256" key="5">
    <source>
        <dbReference type="ARBA" id="ARBA00022722"/>
    </source>
</evidence>
<keyword evidence="8" id="KW-1040">Host Golgi apparatus</keyword>
<keyword evidence="5" id="KW-0540">Nuclease</keyword>
<evidence type="ECO:0000256" key="13">
    <source>
        <dbReference type="ARBA" id="ARBA00023200"/>
    </source>
</evidence>
<evidence type="ECO:0000256" key="15">
    <source>
        <dbReference type="ARBA" id="ARBA00033737"/>
    </source>
</evidence>
<evidence type="ECO:0000256" key="9">
    <source>
        <dbReference type="ARBA" id="ARBA00022884"/>
    </source>
</evidence>
<evidence type="ECO:0000256" key="11">
    <source>
        <dbReference type="ARBA" id="ARBA00023086"/>
    </source>
</evidence>
<accession>A0A2P1GNS7</accession>
<reference evidence="17" key="1">
    <citation type="journal article" date="2018" name="Nature">
        <title>The evolutionary history of vertebrate RNA viruses.</title>
        <authorList>
            <person name="Shi M."/>
            <person name="Lin X.D."/>
            <person name="Chen X."/>
            <person name="Tian J.H."/>
            <person name="Chen L.J."/>
            <person name="Li K."/>
            <person name="Wang W."/>
            <person name="Eden J.S."/>
            <person name="Shen J.J."/>
            <person name="Liu L."/>
            <person name="Holmes E.C."/>
            <person name="Zhang Y.Z."/>
        </authorList>
    </citation>
    <scope>NUCLEOTIDE SEQUENCE</scope>
    <source>
        <strain evidence="17">XQTMS34106</strain>
    </source>
</reference>
<keyword evidence="11" id="KW-0543">Viral nucleoprotein</keyword>
<dbReference type="GO" id="GO:0044220">
    <property type="term" value="C:host cell perinuclear region of cytoplasm"/>
    <property type="evidence" value="ECO:0007669"/>
    <property type="project" value="UniProtKB-SubCell"/>
</dbReference>
<evidence type="ECO:0000256" key="16">
    <source>
        <dbReference type="SAM" id="MobiDB-lite"/>
    </source>
</evidence>
<comment type="subcellular location">
    <subcellularLocation>
        <location evidence="15">Host Golgi apparatus</location>
        <location evidence="15">Host cis-Golgi network</location>
    </subcellularLocation>
    <subcellularLocation>
        <location evidence="2">Host cytoplasm</location>
        <location evidence="2">Host perinuclear region</location>
    </subcellularLocation>
    <subcellularLocation>
        <location evidence="1">Virion</location>
    </subcellularLocation>
</comment>
<evidence type="ECO:0000256" key="1">
    <source>
        <dbReference type="ARBA" id="ARBA00004328"/>
    </source>
</evidence>
<keyword evidence="13" id="KW-1035">Host cytoplasm</keyword>
<name>A0A2P1GNS7_9VIRU</name>
<dbReference type="InterPro" id="IPR002214">
    <property type="entry name" value="Hanta_nucleocap"/>
</dbReference>
<dbReference type="GO" id="GO:0003723">
    <property type="term" value="F:RNA binding"/>
    <property type="evidence" value="ECO:0007669"/>
    <property type="project" value="UniProtKB-KW"/>
</dbReference>
<evidence type="ECO:0000256" key="6">
    <source>
        <dbReference type="ARBA" id="ARBA00022759"/>
    </source>
</evidence>
<evidence type="ECO:0000256" key="3">
    <source>
        <dbReference type="ARBA" id="ARBA00007687"/>
    </source>
</evidence>
<feature type="region of interest" description="Disordered" evidence="16">
    <location>
        <begin position="1"/>
        <end position="21"/>
    </location>
</feature>
<dbReference type="GO" id="GO:0004519">
    <property type="term" value="F:endonuclease activity"/>
    <property type="evidence" value="ECO:0007669"/>
    <property type="project" value="UniProtKB-KW"/>
</dbReference>
<keyword evidence="9" id="KW-0694">RNA-binding</keyword>
<dbReference type="EMBL" id="MG599948">
    <property type="protein sequence ID" value="AVM87661.1"/>
    <property type="molecule type" value="Viral_cRNA"/>
</dbReference>
<keyword evidence="7" id="KW-0378">Hydrolase</keyword>
<dbReference type="GO" id="GO:0044177">
    <property type="term" value="C:host cell Golgi apparatus"/>
    <property type="evidence" value="ECO:0007669"/>
    <property type="project" value="UniProtKB-SubCell"/>
</dbReference>
<protein>
    <recommendedName>
        <fullName evidence="4">Nucleoprotein</fullName>
    </recommendedName>
    <alternativeName>
        <fullName evidence="14">Nucleocapsid protein</fullName>
    </alternativeName>
</protein>
<evidence type="ECO:0000256" key="14">
    <source>
        <dbReference type="ARBA" id="ARBA00033344"/>
    </source>
</evidence>
<dbReference type="GO" id="GO:0019013">
    <property type="term" value="C:viral nucleocapsid"/>
    <property type="evidence" value="ECO:0007669"/>
    <property type="project" value="UniProtKB-KW"/>
</dbReference>
<sequence>MALPTAQAVDMAKEDGESGPTDWGAMLNSLAESTTDTQGNKESLIWKVNKKIGLGGRALRLQHSGTRVPFIYKGERIHISFPGNSGYNIAAGEFTVNRFLAATGHACADHWGVHGSPGAIAAASGMRYLWDASVQTDLSEMISQWAVRPGSPIGEVQMNAVVQYNNDPELTQALAAVAGSGNGFGLGLEPASAKMRLEGIADQRGVEYIVTMFSASPPIAPIGSGMITGGSEFGVLVALASDMKNRKDGTIKGGTADELARFKTEFTTSYVRRLVGSGVVVSWELVMRLVEQLSEKMLEQSGGGGGLPAGAVASANAILKNVLSRMTANPVLPM</sequence>
<proteinExistence type="inferred from homology"/>
<evidence type="ECO:0000256" key="7">
    <source>
        <dbReference type="ARBA" id="ARBA00022801"/>
    </source>
</evidence>
<evidence type="ECO:0000256" key="2">
    <source>
        <dbReference type="ARBA" id="ARBA00004407"/>
    </source>
</evidence>
<evidence type="ECO:0000313" key="18">
    <source>
        <dbReference type="Proteomes" id="UP000297050"/>
    </source>
</evidence>
<evidence type="ECO:0000313" key="17">
    <source>
        <dbReference type="EMBL" id="AVM87661.1"/>
    </source>
</evidence>
<keyword evidence="18" id="KW-1185">Reference proteome</keyword>
<evidence type="ECO:0000256" key="8">
    <source>
        <dbReference type="ARBA" id="ARBA00022812"/>
    </source>
</evidence>